<keyword evidence="4" id="KW-0997">Cell inner membrane</keyword>
<evidence type="ECO:0000256" key="6">
    <source>
        <dbReference type="ARBA" id="ARBA00022989"/>
    </source>
</evidence>
<proteinExistence type="inferred from homology"/>
<keyword evidence="3" id="KW-1003">Cell membrane</keyword>
<evidence type="ECO:0000256" key="7">
    <source>
        <dbReference type="ARBA" id="ARBA00023136"/>
    </source>
</evidence>
<dbReference type="GO" id="GO:0005886">
    <property type="term" value="C:plasma membrane"/>
    <property type="evidence" value="ECO:0007669"/>
    <property type="project" value="UniProtKB-SubCell"/>
</dbReference>
<feature type="transmembrane region" description="Helical" evidence="8">
    <location>
        <begin position="395"/>
        <end position="414"/>
    </location>
</feature>
<evidence type="ECO:0000256" key="4">
    <source>
        <dbReference type="ARBA" id="ARBA00022519"/>
    </source>
</evidence>
<evidence type="ECO:0000256" key="1">
    <source>
        <dbReference type="ARBA" id="ARBA00004429"/>
    </source>
</evidence>
<dbReference type="InterPro" id="IPR005219">
    <property type="entry name" value="PqiA-like_proteobact"/>
</dbReference>
<dbReference type="OrthoDB" id="9800207at2"/>
<reference evidence="9 10" key="1">
    <citation type="submission" date="2018-07" db="EMBL/GenBank/DDBJ databases">
        <title>Marsedoiliclastica nanhaica gen. nov. sp. nov., a novel marine hydrocarbonoclastic bacterium isolated from an in-situ enriched hydrocarbon-degrading consortium in deep-sea sediment.</title>
        <authorList>
            <person name="Dong C."/>
            <person name="Ma T."/>
            <person name="Liu R."/>
            <person name="Shao Z."/>
        </authorList>
    </citation>
    <scope>NUCLEOTIDE SEQUENCE [LARGE SCALE GENOMIC DNA]</scope>
    <source>
        <strain evidence="10">soil36-7</strain>
    </source>
</reference>
<keyword evidence="5 8" id="KW-0812">Transmembrane</keyword>
<dbReference type="PANTHER" id="PTHR30462">
    <property type="entry name" value="INTERMEMBRANE TRANSPORT PROTEIN PQIB-RELATED"/>
    <property type="match status" value="1"/>
</dbReference>
<evidence type="ECO:0000256" key="2">
    <source>
        <dbReference type="ARBA" id="ARBA00007555"/>
    </source>
</evidence>
<evidence type="ECO:0000256" key="3">
    <source>
        <dbReference type="ARBA" id="ARBA00022475"/>
    </source>
</evidence>
<gene>
    <name evidence="9" type="ORF">soil367_14260</name>
</gene>
<keyword evidence="7 8" id="KW-0472">Membrane</keyword>
<accession>A0A4P7XIS1</accession>
<comment type="similarity">
    <text evidence="2">Belongs to the PqiA family.</text>
</comment>
<evidence type="ECO:0000313" key="9">
    <source>
        <dbReference type="EMBL" id="QCF27001.1"/>
    </source>
</evidence>
<feature type="transmembrane region" description="Helical" evidence="8">
    <location>
        <begin position="106"/>
        <end position="129"/>
    </location>
</feature>
<dbReference type="KEGG" id="hmi:soil367_14260"/>
<feature type="transmembrane region" description="Helical" evidence="8">
    <location>
        <begin position="270"/>
        <end position="289"/>
    </location>
</feature>
<evidence type="ECO:0000313" key="10">
    <source>
        <dbReference type="Proteomes" id="UP000298049"/>
    </source>
</evidence>
<keyword evidence="10" id="KW-1185">Reference proteome</keyword>
<dbReference type="PANTHER" id="PTHR30462:SF3">
    <property type="entry name" value="INTERMEMBRANE TRANSPORT PROTEIN PQIA"/>
    <property type="match status" value="1"/>
</dbReference>
<feature type="transmembrane region" description="Helical" evidence="8">
    <location>
        <begin position="149"/>
        <end position="172"/>
    </location>
</feature>
<keyword evidence="6 8" id="KW-1133">Transmembrane helix</keyword>
<name>A0A4P7XIS1_9ALTE</name>
<dbReference type="EMBL" id="CP031093">
    <property type="protein sequence ID" value="QCF27001.1"/>
    <property type="molecule type" value="Genomic_DNA"/>
</dbReference>
<evidence type="ECO:0000256" key="5">
    <source>
        <dbReference type="ARBA" id="ARBA00022692"/>
    </source>
</evidence>
<dbReference type="InterPro" id="IPR007498">
    <property type="entry name" value="PqiA-like"/>
</dbReference>
<dbReference type="NCBIfam" id="TIGR00155">
    <property type="entry name" value="pqiA_fam"/>
    <property type="match status" value="1"/>
</dbReference>
<dbReference type="AlphaFoldDB" id="A0A4P7XIS1"/>
<comment type="subcellular location">
    <subcellularLocation>
        <location evidence="1">Cell inner membrane</location>
        <topology evidence="1">Multi-pass membrane protein</topology>
    </subcellularLocation>
</comment>
<feature type="transmembrane region" description="Helical" evidence="8">
    <location>
        <begin position="60"/>
        <end position="79"/>
    </location>
</feature>
<dbReference type="InterPro" id="IPR051800">
    <property type="entry name" value="PqiA-PqiB_transport"/>
</dbReference>
<evidence type="ECO:0000256" key="8">
    <source>
        <dbReference type="SAM" id="Phobius"/>
    </source>
</evidence>
<feature type="transmembrane region" description="Helical" evidence="8">
    <location>
        <begin position="317"/>
        <end position="343"/>
    </location>
</feature>
<dbReference type="Pfam" id="PF04403">
    <property type="entry name" value="PqiA"/>
    <property type="match status" value="2"/>
</dbReference>
<protein>
    <submittedName>
        <fullName evidence="9">Paraquat-inducible protein A</fullName>
    </submittedName>
</protein>
<organism evidence="9 10">
    <name type="scientific">Hydrocarboniclastica marina</name>
    <dbReference type="NCBI Taxonomy" id="2259620"/>
    <lineage>
        <taxon>Bacteria</taxon>
        <taxon>Pseudomonadati</taxon>
        <taxon>Pseudomonadota</taxon>
        <taxon>Gammaproteobacteria</taxon>
        <taxon>Alteromonadales</taxon>
        <taxon>Alteromonadaceae</taxon>
        <taxon>Hydrocarboniclastica</taxon>
    </lineage>
</organism>
<sequence length="441" mass="47845">MAAGGGNEDAVTLPRRRLRACHECDLLVALPALQGGLNAECPRCGHVLVRRHHHPAQRSLALAVSALTVLLLAVSFPFISFQVRGIGNRIQLTETASALIGFNEPLVGIIVILTIVVLPGCYLAAVIWLQVGLIRRNPLPKSRLIARALVYMVPWMMADVFVVGTLVSLIKVAGIADITLGVGFWAFCVFAVLLLLTNQSLDRDWMWFSLAGEPLAPAGARPGEQTAPQGLVGCHICGLVNRCETDSETHCRRCGEHLHQREPHSLQRTWALLAAATVLYIPANAYPVMTATKLGESEASTIIGGVMIFLAGGDWPIALVIFTASVVVPISKVLALAWLCIIARRGGERLTNLQRVRLYRLTEFIGRWSMIDVFVVAVMVALIRAGVLMSIDPGPAALSFGAVVILTMLAAMTFDPRLLWDNPAGSDRLKFRHRKLKAEGT</sequence>
<dbReference type="Proteomes" id="UP000298049">
    <property type="component" value="Chromosome"/>
</dbReference>
<feature type="transmembrane region" description="Helical" evidence="8">
    <location>
        <begin position="364"/>
        <end position="383"/>
    </location>
</feature>
<feature type="transmembrane region" description="Helical" evidence="8">
    <location>
        <begin position="178"/>
        <end position="196"/>
    </location>
</feature>